<organism evidence="6 7">
    <name type="scientific">Oleispira antarctica RB-8</name>
    <dbReference type="NCBI Taxonomy" id="698738"/>
    <lineage>
        <taxon>Bacteria</taxon>
        <taxon>Pseudomonadati</taxon>
        <taxon>Pseudomonadota</taxon>
        <taxon>Gammaproteobacteria</taxon>
        <taxon>Oceanospirillales</taxon>
        <taxon>Oceanospirillaceae</taxon>
        <taxon>Oleispira</taxon>
    </lineage>
</organism>
<dbReference type="PATRIC" id="fig|698738.3.peg.497"/>
<evidence type="ECO:0000256" key="2">
    <source>
        <dbReference type="ARBA" id="ARBA00022803"/>
    </source>
</evidence>
<reference evidence="6 7" key="1">
    <citation type="journal article" date="2013" name="Nat. Commun.">
        <title>Genome sequence and functional genomic analysis of the oil-degrading bacterium Oleispira antarctica.</title>
        <authorList>
            <person name="Kube M."/>
            <person name="Chernikova T.N."/>
            <person name="Al-Ramahi Y."/>
            <person name="Beloqui A."/>
            <person name="Lopez-Cortez N."/>
            <person name="Guazzaroni M.E."/>
            <person name="Heipieper H.J."/>
            <person name="Klages S."/>
            <person name="Kotsyurbenko O.R."/>
            <person name="Langer I."/>
            <person name="Nechitaylo T.Y."/>
            <person name="Lunsdorf H."/>
            <person name="Fernandez M."/>
            <person name="Juarez S."/>
            <person name="Ciordia S."/>
            <person name="Singer A."/>
            <person name="Kagan O."/>
            <person name="Egorova O."/>
            <person name="Petit P.A."/>
            <person name="Stogios P."/>
            <person name="Kim Y."/>
            <person name="Tchigvintsev A."/>
            <person name="Flick R."/>
            <person name="Denaro R."/>
            <person name="Genovese M."/>
            <person name="Albar J.P."/>
            <person name="Reva O.N."/>
            <person name="Martinez-Gomariz M."/>
            <person name="Tran H."/>
            <person name="Ferrer M."/>
            <person name="Savchenko A."/>
            <person name="Yakunin A.F."/>
            <person name="Yakimov M.M."/>
            <person name="Golyshina O.V."/>
            <person name="Reinhardt R."/>
            <person name="Golyshin P.N."/>
        </authorList>
    </citation>
    <scope>NUCLEOTIDE SEQUENCE [LARGE SCALE GENOMIC DNA]</scope>
</reference>
<keyword evidence="1" id="KW-0677">Repeat</keyword>
<keyword evidence="5" id="KW-0732">Signal</keyword>
<feature type="repeat" description="TPR" evidence="3">
    <location>
        <begin position="199"/>
        <end position="232"/>
    </location>
</feature>
<evidence type="ECO:0000256" key="4">
    <source>
        <dbReference type="SAM" id="MobiDB-lite"/>
    </source>
</evidence>
<evidence type="ECO:0000256" key="5">
    <source>
        <dbReference type="SAM" id="SignalP"/>
    </source>
</evidence>
<name>R4YK07_OLEAN</name>
<accession>R4YK07</accession>
<dbReference type="InterPro" id="IPR019734">
    <property type="entry name" value="TPR_rpt"/>
</dbReference>
<evidence type="ECO:0000256" key="1">
    <source>
        <dbReference type="ARBA" id="ARBA00022737"/>
    </source>
</evidence>
<proteinExistence type="predicted"/>
<dbReference type="InterPro" id="IPR011990">
    <property type="entry name" value="TPR-like_helical_dom_sf"/>
</dbReference>
<sequence>MLLRIVTLLIANSLIAGCSLLPMNGNSTRSDSATDTQAAHAEIDNSKSLETQEPVYDVPFSAPTLYSLLVAEVAGQRQQFDVSLANYLDQAHHTRDPGIAERATRIAQYLGINQYILESAQLWVSIAPLDAQAHQILSLALIKAGDFPAALQHMESVLELAGAGQFDYLALNAQLLNRTEKIALLQQVEQLTQKHNDYAPLWMAQGALLSQLGDYPAALIALNQALSLSEEYTAAALSKARVLHHLNRPEDALAALDELHNDLPKHKGIGVLRARILIDLKRFSEARAAFQYLAKLFPNDYSIQLSLGLLHMELEEYDQAIAVLSPLTLHENIDNEAYFYLARIAEKQQDPVRALRDYRAVQQGRQFLPAQFQAAQLLIQLEDMNAARDYLTHRRSEFPNYNIELVQLEVELLIKHKQIQEAYQLVDTALIDTPNNTKLLYSRGLLAEKLGNITQLEIDLRHIISLMPNNAEAINALGYTLADKTDRLDEALALIQQAITLSPNNPAIIDSLGWAHYRLGNLDKSVELLQQAFNNFPDHEVAAHLGEVLWQLERNKEAKSIWQQGLEQEPNSPIITDTLKRFNLDINLKSIPE</sequence>
<keyword evidence="7" id="KW-1185">Reference proteome</keyword>
<feature type="chain" id="PRO_5004374221" evidence="5">
    <location>
        <begin position="17"/>
        <end position="593"/>
    </location>
</feature>
<dbReference type="SMART" id="SM00028">
    <property type="entry name" value="TPR"/>
    <property type="match status" value="9"/>
</dbReference>
<dbReference type="InterPro" id="IPR051685">
    <property type="entry name" value="Ycf3/AcsC/BcsC/TPR_MFPF"/>
</dbReference>
<dbReference type="Pfam" id="PF14559">
    <property type="entry name" value="TPR_19"/>
    <property type="match status" value="2"/>
</dbReference>
<evidence type="ECO:0000256" key="3">
    <source>
        <dbReference type="PROSITE-ProRule" id="PRU00339"/>
    </source>
</evidence>
<feature type="compositionally biased region" description="Polar residues" evidence="4">
    <location>
        <begin position="27"/>
        <end position="37"/>
    </location>
</feature>
<dbReference type="AlphaFoldDB" id="R4YK07"/>
<evidence type="ECO:0000313" key="6">
    <source>
        <dbReference type="EMBL" id="CCK74657.1"/>
    </source>
</evidence>
<feature type="signal peptide" evidence="5">
    <location>
        <begin position="1"/>
        <end position="16"/>
    </location>
</feature>
<feature type="repeat" description="TPR" evidence="3">
    <location>
        <begin position="506"/>
        <end position="539"/>
    </location>
</feature>
<dbReference type="PANTHER" id="PTHR44943:SF8">
    <property type="entry name" value="TPR REPEAT-CONTAINING PROTEIN MJ0263"/>
    <property type="match status" value="1"/>
</dbReference>
<dbReference type="SUPFAM" id="SSF48452">
    <property type="entry name" value="TPR-like"/>
    <property type="match status" value="3"/>
</dbReference>
<dbReference type="OrthoDB" id="9766710at2"/>
<dbReference type="PROSITE" id="PS50005">
    <property type="entry name" value="TPR"/>
    <property type="match status" value="2"/>
</dbReference>
<dbReference type="EMBL" id="FO203512">
    <property type="protein sequence ID" value="CCK74657.1"/>
    <property type="molecule type" value="Genomic_DNA"/>
</dbReference>
<evidence type="ECO:0000313" key="7">
    <source>
        <dbReference type="Proteomes" id="UP000032749"/>
    </source>
</evidence>
<dbReference type="STRING" id="698738.OLEAN_C04810"/>
<protein>
    <submittedName>
        <fullName evidence="6">TPR domain protein</fullName>
    </submittedName>
</protein>
<feature type="region of interest" description="Disordered" evidence="4">
    <location>
        <begin position="27"/>
        <end position="46"/>
    </location>
</feature>
<dbReference type="Proteomes" id="UP000032749">
    <property type="component" value="Chromosome"/>
</dbReference>
<dbReference type="Gene3D" id="1.25.40.10">
    <property type="entry name" value="Tetratricopeptide repeat domain"/>
    <property type="match status" value="3"/>
</dbReference>
<dbReference type="HOGENOM" id="CLU_007251_4_0_6"/>
<dbReference type="PROSITE" id="PS51257">
    <property type="entry name" value="PROKAR_LIPOPROTEIN"/>
    <property type="match status" value="1"/>
</dbReference>
<dbReference type="KEGG" id="oai:OLEAN_C04810"/>
<gene>
    <name evidence="6" type="ORF">OLEAN_C04810</name>
</gene>
<dbReference type="PANTHER" id="PTHR44943">
    <property type="entry name" value="CELLULOSE SYNTHASE OPERON PROTEIN C"/>
    <property type="match status" value="1"/>
</dbReference>
<keyword evidence="2 3" id="KW-0802">TPR repeat</keyword>
<dbReference type="Pfam" id="PF13432">
    <property type="entry name" value="TPR_16"/>
    <property type="match status" value="1"/>
</dbReference>